<gene>
    <name evidence="1" type="ORF">LSALG_LOCUS39470</name>
</gene>
<dbReference type="AlphaFoldDB" id="A0AA35ZXR2"/>
<proteinExistence type="predicted"/>
<sequence length="105" mass="12094">MSPQIRSIIGTFDNEEMINFHHHRIKVVASKNPNPNQRSQPPPMAQTPLSIVVLISKLIHSHLIFVFSTILGMQFMEYISIEEEVESGFWLNRFDFTISSEPLIV</sequence>
<dbReference type="Proteomes" id="UP001177003">
    <property type="component" value="Chromosome 9"/>
</dbReference>
<protein>
    <submittedName>
        <fullName evidence="1">Uncharacterized protein</fullName>
    </submittedName>
</protein>
<evidence type="ECO:0000313" key="1">
    <source>
        <dbReference type="EMBL" id="CAI9300869.1"/>
    </source>
</evidence>
<accession>A0AA35ZXR2</accession>
<evidence type="ECO:0000313" key="2">
    <source>
        <dbReference type="Proteomes" id="UP001177003"/>
    </source>
</evidence>
<name>A0AA35ZXR2_LACSI</name>
<dbReference type="EMBL" id="OX465085">
    <property type="protein sequence ID" value="CAI9300869.1"/>
    <property type="molecule type" value="Genomic_DNA"/>
</dbReference>
<reference evidence="1" key="1">
    <citation type="submission" date="2023-04" db="EMBL/GenBank/DDBJ databases">
        <authorList>
            <person name="Vijverberg K."/>
            <person name="Xiong W."/>
            <person name="Schranz E."/>
        </authorList>
    </citation>
    <scope>NUCLEOTIDE SEQUENCE</scope>
</reference>
<keyword evidence="2" id="KW-1185">Reference proteome</keyword>
<organism evidence="1 2">
    <name type="scientific">Lactuca saligna</name>
    <name type="common">Willowleaf lettuce</name>
    <dbReference type="NCBI Taxonomy" id="75948"/>
    <lineage>
        <taxon>Eukaryota</taxon>
        <taxon>Viridiplantae</taxon>
        <taxon>Streptophyta</taxon>
        <taxon>Embryophyta</taxon>
        <taxon>Tracheophyta</taxon>
        <taxon>Spermatophyta</taxon>
        <taxon>Magnoliopsida</taxon>
        <taxon>eudicotyledons</taxon>
        <taxon>Gunneridae</taxon>
        <taxon>Pentapetalae</taxon>
        <taxon>asterids</taxon>
        <taxon>campanulids</taxon>
        <taxon>Asterales</taxon>
        <taxon>Asteraceae</taxon>
        <taxon>Cichorioideae</taxon>
        <taxon>Cichorieae</taxon>
        <taxon>Lactucinae</taxon>
        <taxon>Lactuca</taxon>
    </lineage>
</organism>